<dbReference type="SMART" id="SM00342">
    <property type="entry name" value="HTH_ARAC"/>
    <property type="match status" value="1"/>
</dbReference>
<dbReference type="SUPFAM" id="SSF46689">
    <property type="entry name" value="Homeodomain-like"/>
    <property type="match status" value="1"/>
</dbReference>
<feature type="domain" description="HTH araC/xylS-type" evidence="4">
    <location>
        <begin position="155"/>
        <end position="257"/>
    </location>
</feature>
<evidence type="ECO:0000313" key="5">
    <source>
        <dbReference type="EMBL" id="SHG23094.1"/>
    </source>
</evidence>
<evidence type="ECO:0000256" key="1">
    <source>
        <dbReference type="ARBA" id="ARBA00023015"/>
    </source>
</evidence>
<dbReference type="InterPro" id="IPR018060">
    <property type="entry name" value="HTH_AraC"/>
</dbReference>
<dbReference type="PROSITE" id="PS01124">
    <property type="entry name" value="HTH_ARAC_FAMILY_2"/>
    <property type="match status" value="1"/>
</dbReference>
<dbReference type="RefSeq" id="WP_072789194.1">
    <property type="nucleotide sequence ID" value="NZ_FQWM01000001.1"/>
</dbReference>
<dbReference type="InterPro" id="IPR009057">
    <property type="entry name" value="Homeodomain-like_sf"/>
</dbReference>
<organism evidence="5 6">
    <name type="scientific">Cognatishimia maritima</name>
    <dbReference type="NCBI Taxonomy" id="870908"/>
    <lineage>
        <taxon>Bacteria</taxon>
        <taxon>Pseudomonadati</taxon>
        <taxon>Pseudomonadota</taxon>
        <taxon>Alphaproteobacteria</taxon>
        <taxon>Rhodobacterales</taxon>
        <taxon>Paracoccaceae</taxon>
        <taxon>Cognatishimia</taxon>
    </lineage>
</organism>
<dbReference type="PANTHER" id="PTHR46796:SF6">
    <property type="entry name" value="ARAC SUBFAMILY"/>
    <property type="match status" value="1"/>
</dbReference>
<dbReference type="PANTHER" id="PTHR46796">
    <property type="entry name" value="HTH-TYPE TRANSCRIPTIONAL ACTIVATOR RHAS-RELATED"/>
    <property type="match status" value="1"/>
</dbReference>
<name>A0A1M5I442_9RHOB</name>
<proteinExistence type="predicted"/>
<keyword evidence="3" id="KW-0804">Transcription</keyword>
<dbReference type="STRING" id="870908.SAMN04488044_0186"/>
<sequence length="270" mass="30081">MCAVTVQTFAQFGQYEPWRHSLVHVQRGGLLLWVTRGQGVLHMHGVRRGFGTNNAVYIPPDHLWAVDFGRQTLGLAVALPRDLSDHFPKTERLLRVQDALAQSELTGLIEDMRREQQQDRPFVGEALAAQSALIGIWLRRQIEALPPQTKPRAAERLARRYATEVARSLGTGINMAEIAAQLEVSPAHLTRVCRDTAGMTASEIQTQPLLHEARKLLVDTKTPVKAIAAQLGFNSAAYFTRFIQHHCGQSPRQLRQAAQHTAKPALSRRG</sequence>
<protein>
    <submittedName>
        <fullName evidence="5">AraC family transcriptional regulator, transcriptional activator of pobA</fullName>
    </submittedName>
</protein>
<dbReference type="InterPro" id="IPR050204">
    <property type="entry name" value="AraC_XylS_family_regulators"/>
</dbReference>
<evidence type="ECO:0000256" key="2">
    <source>
        <dbReference type="ARBA" id="ARBA00023125"/>
    </source>
</evidence>
<dbReference type="SUPFAM" id="SSF51215">
    <property type="entry name" value="Regulatory protein AraC"/>
    <property type="match status" value="1"/>
</dbReference>
<dbReference type="Pfam" id="PF12833">
    <property type="entry name" value="HTH_18"/>
    <property type="match status" value="1"/>
</dbReference>
<evidence type="ECO:0000256" key="3">
    <source>
        <dbReference type="ARBA" id="ARBA00023163"/>
    </source>
</evidence>
<gene>
    <name evidence="5" type="ORF">SAMN04488044_0186</name>
</gene>
<evidence type="ECO:0000259" key="4">
    <source>
        <dbReference type="PROSITE" id="PS01124"/>
    </source>
</evidence>
<dbReference type="OrthoDB" id="9814125at2"/>
<keyword evidence="6" id="KW-1185">Reference proteome</keyword>
<evidence type="ECO:0000313" key="6">
    <source>
        <dbReference type="Proteomes" id="UP000184211"/>
    </source>
</evidence>
<accession>A0A1M5I442</accession>
<keyword evidence="1" id="KW-0805">Transcription regulation</keyword>
<dbReference type="GO" id="GO:0043565">
    <property type="term" value="F:sequence-specific DNA binding"/>
    <property type="evidence" value="ECO:0007669"/>
    <property type="project" value="InterPro"/>
</dbReference>
<dbReference type="AlphaFoldDB" id="A0A1M5I442"/>
<dbReference type="GO" id="GO:0003700">
    <property type="term" value="F:DNA-binding transcription factor activity"/>
    <property type="evidence" value="ECO:0007669"/>
    <property type="project" value="InterPro"/>
</dbReference>
<dbReference type="Gene3D" id="1.10.10.60">
    <property type="entry name" value="Homeodomain-like"/>
    <property type="match status" value="2"/>
</dbReference>
<reference evidence="6" key="1">
    <citation type="submission" date="2016-11" db="EMBL/GenBank/DDBJ databases">
        <authorList>
            <person name="Varghese N."/>
            <person name="Submissions S."/>
        </authorList>
    </citation>
    <scope>NUCLEOTIDE SEQUENCE [LARGE SCALE GENOMIC DNA]</scope>
    <source>
        <strain evidence="6">DSM 28223</strain>
    </source>
</reference>
<dbReference type="InterPro" id="IPR037923">
    <property type="entry name" value="HTH-like"/>
</dbReference>
<dbReference type="EMBL" id="FQWM01000001">
    <property type="protein sequence ID" value="SHG23094.1"/>
    <property type="molecule type" value="Genomic_DNA"/>
</dbReference>
<keyword evidence="2" id="KW-0238">DNA-binding</keyword>
<dbReference type="Proteomes" id="UP000184211">
    <property type="component" value="Unassembled WGS sequence"/>
</dbReference>